<feature type="transmembrane region" description="Helical" evidence="2">
    <location>
        <begin position="130"/>
        <end position="149"/>
    </location>
</feature>
<protein>
    <recommendedName>
        <fullName evidence="7">DUF2207 domain-containing protein</fullName>
    </recommendedName>
</protein>
<feature type="domain" description="DUF2207" evidence="3">
    <location>
        <begin position="10"/>
        <end position="69"/>
    </location>
</feature>
<evidence type="ECO:0000256" key="1">
    <source>
        <dbReference type="SAM" id="MobiDB-lite"/>
    </source>
</evidence>
<evidence type="ECO:0000313" key="6">
    <source>
        <dbReference type="Proteomes" id="UP000177088"/>
    </source>
</evidence>
<feature type="compositionally biased region" description="Gly residues" evidence="1">
    <location>
        <begin position="446"/>
        <end position="464"/>
    </location>
</feature>
<feature type="region of interest" description="Disordered" evidence="1">
    <location>
        <begin position="445"/>
        <end position="464"/>
    </location>
</feature>
<evidence type="ECO:0008006" key="7">
    <source>
        <dbReference type="Google" id="ProtNLM"/>
    </source>
</evidence>
<keyword evidence="2" id="KW-0472">Membrane</keyword>
<dbReference type="InterPro" id="IPR048389">
    <property type="entry name" value="YciQ-like_C"/>
</dbReference>
<dbReference type="Pfam" id="PF20990">
    <property type="entry name" value="DUF2207_C"/>
    <property type="match status" value="1"/>
</dbReference>
<keyword evidence="2" id="KW-1133">Transmembrane helix</keyword>
<feature type="transmembrane region" description="Helical" evidence="2">
    <location>
        <begin position="315"/>
        <end position="334"/>
    </location>
</feature>
<name>A0A1F7U959_9BACT</name>
<feature type="transmembrane region" description="Helical" evidence="2">
    <location>
        <begin position="293"/>
        <end position="309"/>
    </location>
</feature>
<accession>A0A1F7U959</accession>
<gene>
    <name evidence="5" type="ORF">A3C96_03930</name>
</gene>
<evidence type="ECO:0000256" key="2">
    <source>
        <dbReference type="SAM" id="Phobius"/>
    </source>
</evidence>
<dbReference type="AlphaFoldDB" id="A0A1F7U959"/>
<sequence>MRLRVGDPDRFVTGRQTYVISYVASGALRYYQDHDELFWNVTGTGWTVPIESATASVTLPAAIPTEGLKARCFTGAYGSKDQDCRFETSGRTAAFAAAAPLTVVVGWAPGVVAKMSPQAALPFGLNFGLAAMWPLLLPLAALAVLLYLWSRHGRDPRGRSVLVVQYDPPKGLSASEVGALYDEDASVKDVIAGLVDLAVRGYVKITETESKVLFFTNKDFRLESLKDFRNDKSLKLYESRLLDVLFLKGNTVTLSELKSRYAFKDDLAKIQNGIFDQLVAFGYFAANPQKVRAKYVGFGSALIFAAVFVPSLGNFYISAAFVLTAILCFVFGWLMPRRSELGVAAKEHAVGFREYLDKAEQHRLEWQVSEGVFEKFLPYAMAFGIADRWAKAFEGLAIQPPQWYSGSAFHAGAFHAAAFNGMFNSFNSAMNSAVMSRPSKSHSGSGFSGGFSGGGGGGGGGGSW</sequence>
<proteinExistence type="predicted"/>
<organism evidence="5 6">
    <name type="scientific">Candidatus Uhrbacteria bacterium RIFCSPHIGHO2_02_FULL_60_10</name>
    <dbReference type="NCBI Taxonomy" id="1802392"/>
    <lineage>
        <taxon>Bacteria</taxon>
        <taxon>Candidatus Uhriibacteriota</taxon>
    </lineage>
</organism>
<evidence type="ECO:0000259" key="3">
    <source>
        <dbReference type="Pfam" id="PF09972"/>
    </source>
</evidence>
<reference evidence="5 6" key="1">
    <citation type="journal article" date="2016" name="Nat. Commun.">
        <title>Thousands of microbial genomes shed light on interconnected biogeochemical processes in an aquifer system.</title>
        <authorList>
            <person name="Anantharaman K."/>
            <person name="Brown C.T."/>
            <person name="Hug L.A."/>
            <person name="Sharon I."/>
            <person name="Castelle C.J."/>
            <person name="Probst A.J."/>
            <person name="Thomas B.C."/>
            <person name="Singh A."/>
            <person name="Wilkins M.J."/>
            <person name="Karaoz U."/>
            <person name="Brodie E.L."/>
            <person name="Williams K.H."/>
            <person name="Hubbard S.S."/>
            <person name="Banfield J.F."/>
        </authorList>
    </citation>
    <scope>NUCLEOTIDE SEQUENCE [LARGE SCALE GENOMIC DNA]</scope>
</reference>
<dbReference type="InterPro" id="IPR018702">
    <property type="entry name" value="DUF2207"/>
</dbReference>
<keyword evidence="2" id="KW-0812">Transmembrane</keyword>
<evidence type="ECO:0000259" key="4">
    <source>
        <dbReference type="Pfam" id="PF20990"/>
    </source>
</evidence>
<comment type="caution">
    <text evidence="5">The sequence shown here is derived from an EMBL/GenBank/DDBJ whole genome shotgun (WGS) entry which is preliminary data.</text>
</comment>
<evidence type="ECO:0000313" key="5">
    <source>
        <dbReference type="EMBL" id="OGL74802.1"/>
    </source>
</evidence>
<dbReference type="EMBL" id="MGEA01000008">
    <property type="protein sequence ID" value="OGL74802.1"/>
    <property type="molecule type" value="Genomic_DNA"/>
</dbReference>
<feature type="transmembrane region" description="Helical" evidence="2">
    <location>
        <begin position="92"/>
        <end position="110"/>
    </location>
</feature>
<feature type="domain" description="Predicted membrane protein YciQ-like C-terminal" evidence="4">
    <location>
        <begin position="166"/>
        <end position="393"/>
    </location>
</feature>
<dbReference type="Proteomes" id="UP000177088">
    <property type="component" value="Unassembled WGS sequence"/>
</dbReference>
<dbReference type="Pfam" id="PF09972">
    <property type="entry name" value="DUF2207"/>
    <property type="match status" value="1"/>
</dbReference>